<dbReference type="Gene3D" id="3.40.50.1110">
    <property type="entry name" value="SGNH hydrolase"/>
    <property type="match status" value="1"/>
</dbReference>
<dbReference type="EMBL" id="CAJNNV010033254">
    <property type="protein sequence ID" value="CAE8643042.1"/>
    <property type="molecule type" value="Genomic_DNA"/>
</dbReference>
<sequence length="391" mass="41292">VALAFGLLTLRSGQAAIHAVTFAQRSKLLTGSPLQAAKTSRGATASVALGDESASDALRLAAEPALSPERRSEWWTEFLLILAGVAISWTALDCALDPGVNIWDPVGLARIALPTALLVAPGAAVAACARLKPLPRSLPLVRDAAQKRDCAVVFVGDSLTQGTLSANILEVLTQQHQDIGDLINFGMNMRPLSEACAGSLLDDAVALKPKHGIVVLLGTNDLIRYAALPALLRQPPDEWLEGYASNLRQVADRLRPGGSVLLASPPPLGEELSSDEGRLGAEMAARVKQVASEAGCKYVPLWETVAQHLEAARRNGVLAPGSRAYSLPESLALLCALPWRLYAGSGTGLSELQAEQGLELTVDLVHYGPRFAEMAAKVYAESLGLPSRRAD</sequence>
<accession>A0A813HZZ4</accession>
<evidence type="ECO:0000313" key="3">
    <source>
        <dbReference type="Proteomes" id="UP000654075"/>
    </source>
</evidence>
<protein>
    <recommendedName>
        <fullName evidence="1">SGNH hydrolase-type esterase domain-containing protein</fullName>
    </recommendedName>
</protein>
<feature type="domain" description="SGNH hydrolase-type esterase" evidence="1">
    <location>
        <begin position="154"/>
        <end position="310"/>
    </location>
</feature>
<comment type="caution">
    <text evidence="2">The sequence shown here is derived from an EMBL/GenBank/DDBJ whole genome shotgun (WGS) entry which is preliminary data.</text>
</comment>
<name>A0A813HZZ4_POLGL</name>
<evidence type="ECO:0000259" key="1">
    <source>
        <dbReference type="Pfam" id="PF13472"/>
    </source>
</evidence>
<dbReference type="AlphaFoldDB" id="A0A813HZZ4"/>
<keyword evidence="3" id="KW-1185">Reference proteome</keyword>
<dbReference type="InterPro" id="IPR013830">
    <property type="entry name" value="SGNH_hydro"/>
</dbReference>
<proteinExistence type="predicted"/>
<dbReference type="Pfam" id="PF13472">
    <property type="entry name" value="Lipase_GDSL_2"/>
    <property type="match status" value="1"/>
</dbReference>
<organism evidence="2 3">
    <name type="scientific">Polarella glacialis</name>
    <name type="common">Dinoflagellate</name>
    <dbReference type="NCBI Taxonomy" id="89957"/>
    <lineage>
        <taxon>Eukaryota</taxon>
        <taxon>Sar</taxon>
        <taxon>Alveolata</taxon>
        <taxon>Dinophyceae</taxon>
        <taxon>Suessiales</taxon>
        <taxon>Suessiaceae</taxon>
        <taxon>Polarella</taxon>
    </lineage>
</organism>
<dbReference type="OrthoDB" id="608866at2759"/>
<dbReference type="SUPFAM" id="SSF52266">
    <property type="entry name" value="SGNH hydrolase"/>
    <property type="match status" value="1"/>
</dbReference>
<gene>
    <name evidence="2" type="ORF">PGLA1383_LOCUS57419</name>
</gene>
<evidence type="ECO:0000313" key="2">
    <source>
        <dbReference type="EMBL" id="CAE8643042.1"/>
    </source>
</evidence>
<dbReference type="InterPro" id="IPR036514">
    <property type="entry name" value="SGNH_hydro_sf"/>
</dbReference>
<reference evidence="2" key="1">
    <citation type="submission" date="2021-02" db="EMBL/GenBank/DDBJ databases">
        <authorList>
            <person name="Dougan E. K."/>
            <person name="Rhodes N."/>
            <person name="Thang M."/>
            <person name="Chan C."/>
        </authorList>
    </citation>
    <scope>NUCLEOTIDE SEQUENCE</scope>
</reference>
<feature type="non-terminal residue" evidence="2">
    <location>
        <position position="391"/>
    </location>
</feature>
<dbReference type="Proteomes" id="UP000654075">
    <property type="component" value="Unassembled WGS sequence"/>
</dbReference>